<comment type="similarity">
    <text evidence="6">Belongs to the sirtuin family. Class IV subfamily.</text>
</comment>
<evidence type="ECO:0000313" key="11">
    <source>
        <dbReference type="EMBL" id="CAE2332589.1"/>
    </source>
</evidence>
<sequence>MPADFGASSYASRLTPRTEKGGGLGLPEHAEEEEITASKILKLADLIRTSKKCVVLTGAGISTSAGVSDFRGPNGVWTAEKKGIPPPASRSFETVQPTLTHMALLGLVQAKMVDLVISQNVDGLHLRSGLPRENLAELHGNLFIESCEICGWEYLRDFDVGGISFSKTGRECERPGCGGALRNNLLDWEDALPEQEFQAAEDALRSSDLCICMGTSLRIRPASELPLITVKNGGKLVLCNLQKTPKDRHACLKVHAPIDEVMRGVMAVLGVRIPKFTRSMSLKLSCKLERRSGSAGPNDSSNKAVHKTDDCQEDVKVKEEGTGRDTDEERAVKEKEGGESSSPVIAHGQFSSSEMEEEECWMLSLSNQLGADCPLPLLEAVEYSVNDVVLASSRDSFPLQTSIPKARIPEFPPSCLAVSFALKETCNPNPSVVHVKPEQWAKVTENFDKEAIKLEAFWSVDFDLPVADIDFDASDNTALVESLNESAKRYEEKRAEANKRKFESQESQKSPASRLKLCATCQRWKKAPSELQDDEAWFCRRRCVPISFPTGSSVAVGYSRIQL</sequence>
<dbReference type="PROSITE" id="PS50305">
    <property type="entry name" value="SIRTUIN"/>
    <property type="match status" value="1"/>
</dbReference>
<evidence type="ECO:0000256" key="3">
    <source>
        <dbReference type="ARBA" id="ARBA00022723"/>
    </source>
</evidence>
<feature type="domain" description="Deacetylase sirtuin-type" evidence="10">
    <location>
        <begin position="30"/>
        <end position="272"/>
    </location>
</feature>
<feature type="binding site" evidence="7">
    <location>
        <position position="150"/>
    </location>
    <ligand>
        <name>Zn(2+)</name>
        <dbReference type="ChEBI" id="CHEBI:29105"/>
    </ligand>
</feature>
<dbReference type="Pfam" id="PF02146">
    <property type="entry name" value="SIR2"/>
    <property type="match status" value="1"/>
</dbReference>
<dbReference type="Gene3D" id="2.20.28.200">
    <property type="match status" value="1"/>
</dbReference>
<feature type="active site" description="Proton acceptor" evidence="7">
    <location>
        <position position="139"/>
    </location>
</feature>
<dbReference type="EC" id="2.3.1.286" evidence="1"/>
<evidence type="ECO:0000259" key="10">
    <source>
        <dbReference type="PROSITE" id="PS50305"/>
    </source>
</evidence>
<feature type="region of interest" description="Disordered" evidence="9">
    <location>
        <begin position="290"/>
        <end position="346"/>
    </location>
</feature>
<keyword evidence="2" id="KW-0808">Transferase</keyword>
<evidence type="ECO:0000256" key="1">
    <source>
        <dbReference type="ARBA" id="ARBA00012928"/>
    </source>
</evidence>
<dbReference type="GO" id="GO:0070403">
    <property type="term" value="F:NAD+ binding"/>
    <property type="evidence" value="ECO:0007669"/>
    <property type="project" value="InterPro"/>
</dbReference>
<proteinExistence type="inferred from homology"/>
<keyword evidence="5" id="KW-0520">NAD</keyword>
<dbReference type="InterPro" id="IPR026590">
    <property type="entry name" value="Ssirtuin_cat_dom"/>
</dbReference>
<dbReference type="GO" id="GO:0005634">
    <property type="term" value="C:nucleus"/>
    <property type="evidence" value="ECO:0007669"/>
    <property type="project" value="TreeGrafter"/>
</dbReference>
<protein>
    <recommendedName>
        <fullName evidence="1">protein acetyllysine N-acetyltransferase</fullName>
        <ecNumber evidence="1">2.3.1.286</ecNumber>
    </recommendedName>
</protein>
<evidence type="ECO:0000256" key="6">
    <source>
        <dbReference type="ARBA" id="ARBA00038170"/>
    </source>
</evidence>
<organism evidence="11">
    <name type="scientific">Guillardia theta</name>
    <name type="common">Cryptophyte</name>
    <name type="synonym">Cryptomonas phi</name>
    <dbReference type="NCBI Taxonomy" id="55529"/>
    <lineage>
        <taxon>Eukaryota</taxon>
        <taxon>Cryptophyceae</taxon>
        <taxon>Pyrenomonadales</taxon>
        <taxon>Geminigeraceae</taxon>
        <taxon>Guillardia</taxon>
    </lineage>
</organism>
<evidence type="ECO:0000256" key="7">
    <source>
        <dbReference type="PROSITE-ProRule" id="PRU00236"/>
    </source>
</evidence>
<feature type="coiled-coil region" evidence="8">
    <location>
        <begin position="480"/>
        <end position="507"/>
    </location>
</feature>
<feature type="binding site" evidence="7">
    <location>
        <position position="147"/>
    </location>
    <ligand>
        <name>Zn(2+)</name>
        <dbReference type="ChEBI" id="CHEBI:29105"/>
    </ligand>
</feature>
<dbReference type="AlphaFoldDB" id="A0A7S4UBD3"/>
<dbReference type="PANTHER" id="PTHR11085">
    <property type="entry name" value="NAD-DEPENDENT PROTEIN DEACYLASE SIRTUIN-5, MITOCHONDRIAL-RELATED"/>
    <property type="match status" value="1"/>
</dbReference>
<evidence type="ECO:0000256" key="2">
    <source>
        <dbReference type="ARBA" id="ARBA00022679"/>
    </source>
</evidence>
<dbReference type="InterPro" id="IPR003000">
    <property type="entry name" value="Sirtuin"/>
</dbReference>
<feature type="compositionally biased region" description="Basic and acidic residues" evidence="9">
    <location>
        <begin position="306"/>
        <end position="338"/>
    </location>
</feature>
<name>A0A7S4UBD3_GUITH</name>
<dbReference type="Gene3D" id="3.40.50.1220">
    <property type="entry name" value="TPP-binding domain"/>
    <property type="match status" value="1"/>
</dbReference>
<evidence type="ECO:0000256" key="8">
    <source>
        <dbReference type="SAM" id="Coils"/>
    </source>
</evidence>
<dbReference type="EMBL" id="HBKN01043606">
    <property type="protein sequence ID" value="CAE2332589.1"/>
    <property type="molecule type" value="Transcribed_RNA"/>
</dbReference>
<dbReference type="InterPro" id="IPR029035">
    <property type="entry name" value="DHS-like_NAD/FAD-binding_dom"/>
</dbReference>
<feature type="binding site" evidence="7">
    <location>
        <position position="172"/>
    </location>
    <ligand>
        <name>Zn(2+)</name>
        <dbReference type="ChEBI" id="CHEBI:29105"/>
    </ligand>
</feature>
<dbReference type="GO" id="GO:0017136">
    <property type="term" value="F:histone deacetylase activity, NAD-dependent"/>
    <property type="evidence" value="ECO:0007669"/>
    <property type="project" value="TreeGrafter"/>
</dbReference>
<evidence type="ECO:0000256" key="5">
    <source>
        <dbReference type="ARBA" id="ARBA00023027"/>
    </source>
</evidence>
<dbReference type="SUPFAM" id="SSF52467">
    <property type="entry name" value="DHS-like NAD/FAD-binding domain"/>
    <property type="match status" value="1"/>
</dbReference>
<dbReference type="GO" id="GO:0046872">
    <property type="term" value="F:metal ion binding"/>
    <property type="evidence" value="ECO:0007669"/>
    <property type="project" value="UniProtKB-KW"/>
</dbReference>
<feature type="region of interest" description="Disordered" evidence="9">
    <location>
        <begin position="1"/>
        <end position="29"/>
    </location>
</feature>
<dbReference type="PANTHER" id="PTHR11085:SF12">
    <property type="entry name" value="NAD-DEPENDENT PROTEIN DEACYLASE SIRTUIN-6"/>
    <property type="match status" value="1"/>
</dbReference>
<keyword evidence="3 7" id="KW-0479">Metal-binding</keyword>
<dbReference type="FunFam" id="3.40.50.1220:FF:000038">
    <property type="entry name" value="NAD-dependent protein deacetylase sirtuin-6 isoform X2"/>
    <property type="match status" value="1"/>
</dbReference>
<gene>
    <name evidence="11" type="ORF">GTHE00462_LOCUS34155</name>
</gene>
<keyword evidence="8" id="KW-0175">Coiled coil</keyword>
<accession>A0A7S4UBD3</accession>
<evidence type="ECO:0000256" key="9">
    <source>
        <dbReference type="SAM" id="MobiDB-lite"/>
    </source>
</evidence>
<keyword evidence="4 7" id="KW-0862">Zinc</keyword>
<dbReference type="GO" id="GO:0000122">
    <property type="term" value="P:negative regulation of transcription by RNA polymerase II"/>
    <property type="evidence" value="ECO:0007669"/>
    <property type="project" value="TreeGrafter"/>
</dbReference>
<dbReference type="GO" id="GO:0003714">
    <property type="term" value="F:transcription corepressor activity"/>
    <property type="evidence" value="ECO:0007669"/>
    <property type="project" value="TreeGrafter"/>
</dbReference>
<dbReference type="InterPro" id="IPR050134">
    <property type="entry name" value="NAD-dep_sirtuin_deacylases"/>
</dbReference>
<feature type="binding site" evidence="7">
    <location>
        <position position="177"/>
    </location>
    <ligand>
        <name>Zn(2+)</name>
        <dbReference type="ChEBI" id="CHEBI:29105"/>
    </ligand>
</feature>
<evidence type="ECO:0000256" key="4">
    <source>
        <dbReference type="ARBA" id="ARBA00022833"/>
    </source>
</evidence>
<reference evidence="11" key="1">
    <citation type="submission" date="2021-01" db="EMBL/GenBank/DDBJ databases">
        <authorList>
            <person name="Corre E."/>
            <person name="Pelletier E."/>
            <person name="Niang G."/>
            <person name="Scheremetjew M."/>
            <person name="Finn R."/>
            <person name="Kale V."/>
            <person name="Holt S."/>
            <person name="Cochrane G."/>
            <person name="Meng A."/>
            <person name="Brown T."/>
            <person name="Cohen L."/>
        </authorList>
    </citation>
    <scope>NUCLEOTIDE SEQUENCE</scope>
    <source>
        <strain evidence="11">CCMP 2712</strain>
    </source>
</reference>